<dbReference type="PANTHER" id="PTHR44520">
    <property type="entry name" value="RESPONSE REGULATOR RCP1-RELATED"/>
    <property type="match status" value="1"/>
</dbReference>
<evidence type="ECO:0000313" key="4">
    <source>
        <dbReference type="Proteomes" id="UP000249016"/>
    </source>
</evidence>
<sequence length="142" mass="16140">MTLHPVTSFRLPTAPSVWIVDDDEDDQLFIRSAFKDTHKPIRVHTLTDGDELLPQLTDCDELPSLILLDINMNRQDGFETLNQLRNTPNFAHLPVVMLTTSSDKSDCKRSLALGANKCLTKPTSYKQLVTLVKELTQDWEFV</sequence>
<gene>
    <name evidence="3" type="ORF">HMF3257_15690</name>
</gene>
<dbReference type="PROSITE" id="PS50110">
    <property type="entry name" value="RESPONSE_REGULATORY"/>
    <property type="match status" value="1"/>
</dbReference>
<dbReference type="OrthoDB" id="1524091at2"/>
<feature type="modified residue" description="4-aspartylphosphate" evidence="1">
    <location>
        <position position="69"/>
    </location>
</feature>
<proteinExistence type="predicted"/>
<protein>
    <submittedName>
        <fullName evidence="3">Response regulator</fullName>
    </submittedName>
</protein>
<feature type="domain" description="Response regulatory" evidence="2">
    <location>
        <begin position="16"/>
        <end position="136"/>
    </location>
</feature>
<evidence type="ECO:0000256" key="1">
    <source>
        <dbReference type="PROSITE-ProRule" id="PRU00169"/>
    </source>
</evidence>
<organism evidence="3 4">
    <name type="scientific">Spirosoma telluris</name>
    <dbReference type="NCBI Taxonomy" id="2183553"/>
    <lineage>
        <taxon>Bacteria</taxon>
        <taxon>Pseudomonadati</taxon>
        <taxon>Bacteroidota</taxon>
        <taxon>Cytophagia</taxon>
        <taxon>Cytophagales</taxon>
        <taxon>Cytophagaceae</taxon>
        <taxon>Spirosoma</taxon>
    </lineage>
</organism>
<dbReference type="SUPFAM" id="SSF52172">
    <property type="entry name" value="CheY-like"/>
    <property type="match status" value="1"/>
</dbReference>
<dbReference type="InterPro" id="IPR011006">
    <property type="entry name" value="CheY-like_superfamily"/>
</dbReference>
<keyword evidence="4" id="KW-1185">Reference proteome</keyword>
<dbReference type="RefSeq" id="WP_111343496.1">
    <property type="nucleotide sequence ID" value="NZ_QLII01000001.1"/>
</dbReference>
<dbReference type="CDD" id="cd17557">
    <property type="entry name" value="REC_Rcp-like"/>
    <property type="match status" value="1"/>
</dbReference>
<dbReference type="Gene3D" id="3.40.50.2300">
    <property type="match status" value="1"/>
</dbReference>
<dbReference type="InterPro" id="IPR052893">
    <property type="entry name" value="TCS_response_regulator"/>
</dbReference>
<accession>A0A327NKE1</accession>
<dbReference type="AlphaFoldDB" id="A0A327NKE1"/>
<dbReference type="InterPro" id="IPR001789">
    <property type="entry name" value="Sig_transdc_resp-reg_receiver"/>
</dbReference>
<dbReference type="Pfam" id="PF00072">
    <property type="entry name" value="Response_reg"/>
    <property type="match status" value="1"/>
</dbReference>
<evidence type="ECO:0000259" key="2">
    <source>
        <dbReference type="PROSITE" id="PS50110"/>
    </source>
</evidence>
<dbReference type="GO" id="GO:0000160">
    <property type="term" value="P:phosphorelay signal transduction system"/>
    <property type="evidence" value="ECO:0007669"/>
    <property type="project" value="InterPro"/>
</dbReference>
<dbReference type="PANTHER" id="PTHR44520:SF2">
    <property type="entry name" value="RESPONSE REGULATOR RCP1"/>
    <property type="match status" value="1"/>
</dbReference>
<reference evidence="3 4" key="1">
    <citation type="submission" date="2018-06" db="EMBL/GenBank/DDBJ databases">
        <title>Spirosoma sp. HMF3257 Genome sequencing and assembly.</title>
        <authorList>
            <person name="Kang H."/>
            <person name="Cha I."/>
            <person name="Kim H."/>
            <person name="Kang J."/>
            <person name="Joh K."/>
        </authorList>
    </citation>
    <scope>NUCLEOTIDE SEQUENCE [LARGE SCALE GENOMIC DNA]</scope>
    <source>
        <strain evidence="3 4">HMF3257</strain>
    </source>
</reference>
<dbReference type="SMART" id="SM00448">
    <property type="entry name" value="REC"/>
    <property type="match status" value="1"/>
</dbReference>
<evidence type="ECO:0000313" key="3">
    <source>
        <dbReference type="EMBL" id="RAI75263.1"/>
    </source>
</evidence>
<keyword evidence="1" id="KW-0597">Phosphoprotein</keyword>
<dbReference type="Proteomes" id="UP000249016">
    <property type="component" value="Unassembled WGS sequence"/>
</dbReference>
<name>A0A327NKE1_9BACT</name>
<dbReference type="EMBL" id="QLII01000001">
    <property type="protein sequence ID" value="RAI75263.1"/>
    <property type="molecule type" value="Genomic_DNA"/>
</dbReference>
<comment type="caution">
    <text evidence="3">The sequence shown here is derived from an EMBL/GenBank/DDBJ whole genome shotgun (WGS) entry which is preliminary data.</text>
</comment>